<proteinExistence type="predicted"/>
<reference evidence="7" key="1">
    <citation type="submission" date="2007-03" db="EMBL/GenBank/DDBJ databases">
        <title>Annotation of Culex pipiens quinquefasciatus.</title>
        <authorList>
            <consortium name="The Broad Institute Genome Sequencing Platform"/>
            <person name="Atkinson P.W."/>
            <person name="Hemingway J."/>
            <person name="Christensen B.M."/>
            <person name="Higgs S."/>
            <person name="Kodira C."/>
            <person name="Hannick L."/>
            <person name="Megy K."/>
            <person name="O'Leary S."/>
            <person name="Pearson M."/>
            <person name="Haas B.J."/>
            <person name="Mauceli E."/>
            <person name="Wortman J.R."/>
            <person name="Lee N.H."/>
            <person name="Guigo R."/>
            <person name="Stanke M."/>
            <person name="Alvarado L."/>
            <person name="Amedeo P."/>
            <person name="Antoine C.H."/>
            <person name="Arensburger P."/>
            <person name="Bidwell S.L."/>
            <person name="Crawford M."/>
            <person name="Camaro F."/>
            <person name="Devon K."/>
            <person name="Engels R."/>
            <person name="Hammond M."/>
            <person name="Howarth C."/>
            <person name="Koehrsen M."/>
            <person name="Lawson D."/>
            <person name="Montgomery P."/>
            <person name="Nene V."/>
            <person name="Nusbaum C."/>
            <person name="Puiu D."/>
            <person name="Romero-Severson J."/>
            <person name="Severson D.W."/>
            <person name="Shumway M."/>
            <person name="Sisk P."/>
            <person name="Stolte C."/>
            <person name="Zeng Q."/>
            <person name="Eisenstadt E."/>
            <person name="Fraser-Liggett C."/>
            <person name="Strausberg R."/>
            <person name="Galagan J."/>
            <person name="Birren B."/>
            <person name="Collins F.H."/>
        </authorList>
    </citation>
    <scope>NUCLEOTIDE SEQUENCE [LARGE SCALE GENOMIC DNA]</scope>
    <source>
        <strain evidence="7">JHB</strain>
    </source>
</reference>
<evidence type="ECO:0000256" key="2">
    <source>
        <dbReference type="ARBA" id="ARBA00022771"/>
    </source>
</evidence>
<dbReference type="KEGG" id="cqu:CpipJ_CPIJ004170"/>
<evidence type="ECO:0000313" key="7">
    <source>
        <dbReference type="EMBL" id="EDS41968.1"/>
    </source>
</evidence>
<dbReference type="Pfam" id="PF00628">
    <property type="entry name" value="PHD"/>
    <property type="match status" value="1"/>
</dbReference>
<dbReference type="EMBL" id="DS231876">
    <property type="protein sequence ID" value="EDS41968.1"/>
    <property type="molecule type" value="Genomic_DNA"/>
</dbReference>
<protein>
    <recommendedName>
        <fullName evidence="10">F-box domain-containing protein</fullName>
    </recommendedName>
</protein>
<name>B0WB10_CULQU</name>
<feature type="domain" description="PHD-type" evidence="5">
    <location>
        <begin position="5"/>
        <end position="63"/>
    </location>
</feature>
<dbReference type="VEuPathDB" id="VectorBase:CPIJ004170"/>
<keyword evidence="9" id="KW-1185">Reference proteome</keyword>
<keyword evidence="2 4" id="KW-0863">Zinc-finger</keyword>
<organism>
    <name type="scientific">Culex quinquefasciatus</name>
    <name type="common">Southern house mosquito</name>
    <name type="synonym">Culex pungens</name>
    <dbReference type="NCBI Taxonomy" id="7176"/>
    <lineage>
        <taxon>Eukaryota</taxon>
        <taxon>Metazoa</taxon>
        <taxon>Ecdysozoa</taxon>
        <taxon>Arthropoda</taxon>
        <taxon>Hexapoda</taxon>
        <taxon>Insecta</taxon>
        <taxon>Pterygota</taxon>
        <taxon>Neoptera</taxon>
        <taxon>Endopterygota</taxon>
        <taxon>Diptera</taxon>
        <taxon>Nematocera</taxon>
        <taxon>Culicoidea</taxon>
        <taxon>Culicidae</taxon>
        <taxon>Culicinae</taxon>
        <taxon>Culicini</taxon>
        <taxon>Culex</taxon>
        <taxon>Culex</taxon>
    </lineage>
</organism>
<dbReference type="Gene3D" id="3.30.40.10">
    <property type="entry name" value="Zinc/RING finger domain, C3HC4 (zinc finger)"/>
    <property type="match status" value="1"/>
</dbReference>
<dbReference type="SMART" id="SM00256">
    <property type="entry name" value="FBOX"/>
    <property type="match status" value="1"/>
</dbReference>
<dbReference type="STRING" id="7176.B0WB10"/>
<keyword evidence="3" id="KW-0862">Zinc</keyword>
<dbReference type="AlphaFoldDB" id="B0WB10"/>
<evidence type="ECO:0000256" key="1">
    <source>
        <dbReference type="ARBA" id="ARBA00022723"/>
    </source>
</evidence>
<evidence type="ECO:0000313" key="8">
    <source>
        <dbReference type="EnsemblMetazoa" id="CPIJ004170-PA"/>
    </source>
</evidence>
<keyword evidence="1" id="KW-0479">Metal-binding</keyword>
<feature type="domain" description="F-box" evidence="6">
    <location>
        <begin position="160"/>
        <end position="211"/>
    </location>
</feature>
<dbReference type="HOGENOM" id="CLU_947490_0_0_1"/>
<dbReference type="InterPro" id="IPR001965">
    <property type="entry name" value="Znf_PHD"/>
</dbReference>
<dbReference type="Gene3D" id="1.20.1280.50">
    <property type="match status" value="1"/>
</dbReference>
<dbReference type="GO" id="GO:0008270">
    <property type="term" value="F:zinc ion binding"/>
    <property type="evidence" value="ECO:0007669"/>
    <property type="project" value="UniProtKB-KW"/>
</dbReference>
<evidence type="ECO:0000259" key="5">
    <source>
        <dbReference type="PROSITE" id="PS50016"/>
    </source>
</evidence>
<dbReference type="PROSITE" id="PS01359">
    <property type="entry name" value="ZF_PHD_1"/>
    <property type="match status" value="1"/>
</dbReference>
<evidence type="ECO:0000313" key="9">
    <source>
        <dbReference type="Proteomes" id="UP000002320"/>
    </source>
</evidence>
<dbReference type="InterPro" id="IPR011011">
    <property type="entry name" value="Znf_FYVE_PHD"/>
</dbReference>
<gene>
    <name evidence="8" type="primary">6035769</name>
    <name evidence="7" type="ORF">CpipJ_CPIJ004170</name>
</gene>
<dbReference type="EnsemblMetazoa" id="CPIJ004170-RA">
    <property type="protein sequence ID" value="CPIJ004170-PA"/>
    <property type="gene ID" value="CPIJ004170"/>
</dbReference>
<dbReference type="InterPro" id="IPR036047">
    <property type="entry name" value="F-box-like_dom_sf"/>
</dbReference>
<dbReference type="InterPro" id="IPR013083">
    <property type="entry name" value="Znf_RING/FYVE/PHD"/>
</dbReference>
<evidence type="ECO:0000259" key="6">
    <source>
        <dbReference type="PROSITE" id="PS50181"/>
    </source>
</evidence>
<accession>B0WB10</accession>
<dbReference type="Proteomes" id="UP000002320">
    <property type="component" value="Unassembled WGS sequence"/>
</dbReference>
<dbReference type="InterPro" id="IPR019787">
    <property type="entry name" value="Znf_PHD-finger"/>
</dbReference>
<dbReference type="InParanoid" id="B0WB10"/>
<dbReference type="SUPFAM" id="SSF57903">
    <property type="entry name" value="FYVE/PHD zinc finger"/>
    <property type="match status" value="1"/>
</dbReference>
<evidence type="ECO:0000256" key="3">
    <source>
        <dbReference type="ARBA" id="ARBA00022833"/>
    </source>
</evidence>
<dbReference type="SUPFAM" id="SSF81383">
    <property type="entry name" value="F-box domain"/>
    <property type="match status" value="1"/>
</dbReference>
<evidence type="ECO:0008006" key="10">
    <source>
        <dbReference type="Google" id="ProtNLM"/>
    </source>
</evidence>
<dbReference type="PROSITE" id="PS50016">
    <property type="entry name" value="ZF_PHD_2"/>
    <property type="match status" value="1"/>
</dbReference>
<evidence type="ECO:0000256" key="4">
    <source>
        <dbReference type="PROSITE-ProRule" id="PRU00146"/>
    </source>
</evidence>
<reference evidence="8" key="2">
    <citation type="submission" date="2021-02" db="UniProtKB">
        <authorList>
            <consortium name="EnsemblMetazoa"/>
        </authorList>
    </citation>
    <scope>IDENTIFICATION</scope>
    <source>
        <strain evidence="8">JHB</strain>
    </source>
</reference>
<sequence>MTLSENVCKICETQVTGSTTQVICGGTCCQSFHPFCVDLNRSSLNVLTSNEGLRWFCEDCRQHCEALEEAGVKHTIRDVMARLDEHGEILKRIGALLSLGKVNEEDHKLSAVNCLKTSMTEFEDCKENITAKNGESKEPKIRFEKIECTESALLKSHEQSKSNLKLSEQIMLNIFDHMSSEQLLQARLVCRHWKSLIEGSPSLSKRLFLKFYNGTLENQESGSKVALSLMKIATGGNKHHRAYHRPLRNIVLGTGEGAETISKSRNNQHRWIDRANERGFHAGLSNEQVEQSVS</sequence>
<dbReference type="InterPro" id="IPR001810">
    <property type="entry name" value="F-box_dom"/>
</dbReference>
<dbReference type="PROSITE" id="PS50181">
    <property type="entry name" value="FBOX"/>
    <property type="match status" value="1"/>
</dbReference>
<dbReference type="Pfam" id="PF12937">
    <property type="entry name" value="F-box-like"/>
    <property type="match status" value="1"/>
</dbReference>
<dbReference type="InterPro" id="IPR019786">
    <property type="entry name" value="Zinc_finger_PHD-type_CS"/>
</dbReference>
<dbReference type="SMART" id="SM00249">
    <property type="entry name" value="PHD"/>
    <property type="match status" value="1"/>
</dbReference>